<evidence type="ECO:0000313" key="3">
    <source>
        <dbReference type="EMBL" id="ALA98430.1"/>
    </source>
</evidence>
<keyword evidence="4" id="KW-1185">Reference proteome</keyword>
<name>A0A0K2JIK3_SPIKU</name>
<dbReference type="Gene3D" id="3.40.50.1820">
    <property type="entry name" value="alpha/beta hydrolase"/>
    <property type="match status" value="1"/>
</dbReference>
<keyword evidence="1" id="KW-0812">Transmembrane</keyword>
<dbReference type="InterPro" id="IPR029058">
    <property type="entry name" value="AB_hydrolase_fold"/>
</dbReference>
<gene>
    <name evidence="3" type="ORF">SKUN_001572</name>
</gene>
<evidence type="ECO:0000259" key="2">
    <source>
        <dbReference type="Pfam" id="PF12146"/>
    </source>
</evidence>
<evidence type="ECO:0000313" key="4">
    <source>
        <dbReference type="Proteomes" id="UP000062963"/>
    </source>
</evidence>
<protein>
    <recommendedName>
        <fullName evidence="2">Serine aminopeptidase S33 domain-containing protein</fullName>
    </recommendedName>
</protein>
<accession>A0A0K2JIK3</accession>
<dbReference type="PATRIC" id="fig|273035.7.peg.1934"/>
<keyword evidence="1" id="KW-1133">Transmembrane helix</keyword>
<dbReference type="SUPFAM" id="SSF53474">
    <property type="entry name" value="alpha/beta-Hydrolases"/>
    <property type="match status" value="1"/>
</dbReference>
<dbReference type="KEGG" id="skn:SKUN_001572"/>
<sequence length="312" mass="36124">MTSLIKTNVIIIVVCSILGIFLCCYFFLRCYRLLNKKTKRWEIQLPEYIEHKYFITSDQYELSTLGTIDKNGRDIILAVHDLYGSKENFTGLINNEILAKNKVSVIAFNQRNVGDNVPTSIKNVGVLVNDIIDVITALKNKYEQQRIILLLEGFSCGLINLLLKQKPLIEKIVFVNPITNLNGIRFSMISKIGIGFGFLFNLNKTLKIHIDYQLLSQNEDYSTLMMEKEQTYFLNQILQFNYLNKKIVKQINNLKVKTLILQAEVDKFYDTKQVTLINNRPVKIKKIETAKHYLFTNQNISVEILTEIINLN</sequence>
<reference evidence="3 4" key="1">
    <citation type="journal article" date="2015" name="Genome Announc.">
        <title>Complete Genome Sequence of Spiroplasma kunkelii Strain CR2-3x, Causal Agent of Corn Stunt Disease in Zea mays L.</title>
        <authorList>
            <person name="Davis R.E."/>
            <person name="Shao J."/>
            <person name="Dally E.L."/>
            <person name="Zhao Y."/>
            <person name="Gasparich G.E."/>
            <person name="Gaynor B.J."/>
            <person name="Athey J.C."/>
            <person name="Harrison N.A."/>
            <person name="Donofrio N."/>
        </authorList>
    </citation>
    <scope>NUCLEOTIDE SEQUENCE [LARGE SCALE GENOMIC DNA]</scope>
    <source>
        <strain evidence="3 4">CR2-3x</strain>
    </source>
</reference>
<feature type="domain" description="Serine aminopeptidase S33" evidence="2">
    <location>
        <begin position="96"/>
        <end position="292"/>
    </location>
</feature>
<feature type="transmembrane region" description="Helical" evidence="1">
    <location>
        <begin position="6"/>
        <end position="28"/>
    </location>
</feature>
<keyword evidence="1" id="KW-0472">Membrane</keyword>
<dbReference type="OrthoDB" id="390246at2"/>
<dbReference type="AlphaFoldDB" id="A0A0K2JIK3"/>
<dbReference type="RefSeq" id="WP_053391450.1">
    <property type="nucleotide sequence ID" value="NZ_CP010899.1"/>
</dbReference>
<evidence type="ECO:0000256" key="1">
    <source>
        <dbReference type="SAM" id="Phobius"/>
    </source>
</evidence>
<organism evidence="3 4">
    <name type="scientific">Spiroplasma kunkelii CR2-3x</name>
    <dbReference type="NCBI Taxonomy" id="273035"/>
    <lineage>
        <taxon>Bacteria</taxon>
        <taxon>Bacillati</taxon>
        <taxon>Mycoplasmatota</taxon>
        <taxon>Mollicutes</taxon>
        <taxon>Entomoplasmatales</taxon>
        <taxon>Spiroplasmataceae</taxon>
        <taxon>Spiroplasma</taxon>
    </lineage>
</organism>
<dbReference type="InterPro" id="IPR022742">
    <property type="entry name" value="Hydrolase_4"/>
</dbReference>
<proteinExistence type="predicted"/>
<dbReference type="STRING" id="273035.SKUN_001572"/>
<dbReference type="Proteomes" id="UP000062963">
    <property type="component" value="Chromosome"/>
</dbReference>
<dbReference type="EMBL" id="CP010899">
    <property type="protein sequence ID" value="ALA98430.1"/>
    <property type="molecule type" value="Genomic_DNA"/>
</dbReference>
<dbReference type="Pfam" id="PF12146">
    <property type="entry name" value="Hydrolase_4"/>
    <property type="match status" value="1"/>
</dbReference>